<feature type="compositionally biased region" description="Polar residues" evidence="1">
    <location>
        <begin position="593"/>
        <end position="604"/>
    </location>
</feature>
<reference evidence="3" key="2">
    <citation type="submission" date="2025-09" db="UniProtKB">
        <authorList>
            <consortium name="Ensembl"/>
        </authorList>
    </citation>
    <scope>IDENTIFICATION</scope>
</reference>
<dbReference type="Pfam" id="PF14075">
    <property type="entry name" value="UBN_AB"/>
    <property type="match status" value="1"/>
</dbReference>
<feature type="compositionally biased region" description="Polar residues" evidence="1">
    <location>
        <begin position="625"/>
        <end position="651"/>
    </location>
</feature>
<reference evidence="3" key="1">
    <citation type="submission" date="2025-08" db="UniProtKB">
        <authorList>
            <consortium name="Ensembl"/>
        </authorList>
    </citation>
    <scope>IDENTIFICATION</scope>
</reference>
<name>A0A8C4N2V5_EPTBU</name>
<feature type="region of interest" description="Disordered" evidence="1">
    <location>
        <begin position="767"/>
        <end position="807"/>
    </location>
</feature>
<dbReference type="Ensembl" id="ENSEBUT00000001162.1">
    <property type="protein sequence ID" value="ENSEBUP00000000855.1"/>
    <property type="gene ID" value="ENSEBUG00000000886.1"/>
</dbReference>
<feature type="region of interest" description="Disordered" evidence="1">
    <location>
        <begin position="436"/>
        <end position="472"/>
    </location>
</feature>
<feature type="region of interest" description="Disordered" evidence="1">
    <location>
        <begin position="504"/>
        <end position="559"/>
    </location>
</feature>
<organism evidence="3 4">
    <name type="scientific">Eptatretus burgeri</name>
    <name type="common">Inshore hagfish</name>
    <dbReference type="NCBI Taxonomy" id="7764"/>
    <lineage>
        <taxon>Eukaryota</taxon>
        <taxon>Metazoa</taxon>
        <taxon>Chordata</taxon>
        <taxon>Craniata</taxon>
        <taxon>Vertebrata</taxon>
        <taxon>Cyclostomata</taxon>
        <taxon>Myxini</taxon>
        <taxon>Myxiniformes</taxon>
        <taxon>Myxinidae</taxon>
        <taxon>Eptatretinae</taxon>
        <taxon>Eptatretus</taxon>
    </lineage>
</organism>
<dbReference type="GO" id="GO:0005634">
    <property type="term" value="C:nucleus"/>
    <property type="evidence" value="ECO:0007669"/>
    <property type="project" value="TreeGrafter"/>
</dbReference>
<dbReference type="PANTHER" id="PTHR21669:SF28">
    <property type="entry name" value="YEMANUCLEIN"/>
    <property type="match status" value="1"/>
</dbReference>
<dbReference type="PANTHER" id="PTHR21669">
    <property type="entry name" value="CAPZ-INTERACTING PROTEIN AND RELATED PROTEINS"/>
    <property type="match status" value="1"/>
</dbReference>
<evidence type="ECO:0000313" key="3">
    <source>
        <dbReference type="Ensembl" id="ENSEBUP00000000855.1"/>
    </source>
</evidence>
<dbReference type="GO" id="GO:0006325">
    <property type="term" value="P:chromatin organization"/>
    <property type="evidence" value="ECO:0007669"/>
    <property type="project" value="TreeGrafter"/>
</dbReference>
<feature type="compositionally biased region" description="Polar residues" evidence="1">
    <location>
        <begin position="674"/>
        <end position="685"/>
    </location>
</feature>
<evidence type="ECO:0000259" key="2">
    <source>
        <dbReference type="Pfam" id="PF14075"/>
    </source>
</evidence>
<protein>
    <recommendedName>
        <fullName evidence="2">Ubinuclein middle domain-containing protein</fullName>
    </recommendedName>
</protein>
<dbReference type="AlphaFoldDB" id="A0A8C4N2V5"/>
<feature type="compositionally biased region" description="Basic and acidic residues" evidence="1">
    <location>
        <begin position="446"/>
        <end position="461"/>
    </location>
</feature>
<feature type="compositionally biased region" description="Basic and acidic residues" evidence="1">
    <location>
        <begin position="35"/>
        <end position="49"/>
    </location>
</feature>
<evidence type="ECO:0000256" key="1">
    <source>
        <dbReference type="SAM" id="MobiDB-lite"/>
    </source>
</evidence>
<feature type="region of interest" description="Disordered" evidence="1">
    <location>
        <begin position="33"/>
        <end position="61"/>
    </location>
</feature>
<dbReference type="InterPro" id="IPR026947">
    <property type="entry name" value="UBN_middle_dom"/>
</dbReference>
<feature type="compositionally biased region" description="Polar residues" evidence="1">
    <location>
        <begin position="767"/>
        <end position="801"/>
    </location>
</feature>
<feature type="region of interest" description="Disordered" evidence="1">
    <location>
        <begin position="233"/>
        <end position="271"/>
    </location>
</feature>
<keyword evidence="4" id="KW-1185">Reference proteome</keyword>
<dbReference type="Proteomes" id="UP000694388">
    <property type="component" value="Unplaced"/>
</dbReference>
<feature type="domain" description="Ubinuclein middle" evidence="2">
    <location>
        <begin position="2"/>
        <end position="128"/>
    </location>
</feature>
<evidence type="ECO:0000313" key="4">
    <source>
        <dbReference type="Proteomes" id="UP000694388"/>
    </source>
</evidence>
<sequence length="938" mass="99507">MSPLQKLRDAISSAMPEQMTKYQQEYQAHTQAKLLNEERGKEREEKIISEDDEDEEKPGRRIFGPRKKFRWNDELRDLLCDVVKTKIACYELERNKLQSAEDYLKAFLEAEVKSLWPKGWMQARMLFKESRSVHGHITSATAKKKVLAPAKVKFKEPTVKLERGVQVHLSGVEAQVAHVDSAVELLGVNLVSSSPCHFQHPVPTSSPSGTTSVTLSMQPVSKALIPVSSAAPLTISSPSSTSSSPITTTTSTSGGSHISTPQSYSLDDSDDEIVYNPSSLNEVTEAIAALKTATGLENVGFPSSTPTPSPVLSTSFKQTSLQVALGSAQANAIQTLQLQEPPAQVVETAGSSKEMQNHDKVSNLQISVVVTSHSTVMASTQNLSKPALELSTLQSPPQAQPMQYSKNTNVLAKACTQNYGGDLAITSTRDPVAKVRAPLPDQNCKLSEDPGGRTDTRKDAPKGPTSLCNTSPLPSLAQTPYMAVVLEHCGIVSGTKTFKMPYSPSVKGLSPTSSGQHHAAPPPCNQSAKKSAPSLKHASNSCAVPDNTVGRVVPPVNRSPLPVQRGVNLISAPPAPCGGASIVPISATTVLVSSTSRPPSSPQIQKPALKVPCSSSPPGQKLKLSPTNTKPRPPSNSTQKSTLSSCSQNPHHPSPCPNAKSPSVIPPRIRPSSATSIGERSQPVTSARGRLSAPTCVSVRSLTPVCAAVRPGLSPNMRFLATNLRAVSPSSVSMTTASALSSSGRSLSASPVNTKPLIVPQANVKSNALSSNQNPHSVSSQNQKSPVASTNRNPLPVSASTKGMGVPIAKSPPMHVSGLKSTVITSVGHECSASLGVVPRSPMHVPLGNVYLPMPQNLTFPGFSSIRAHASPSDPIITGIHATNFHHTIAHSLYPNLHSGPQPHVQLQHSTLPSHFQQVFTDSSQLQQDDSNVQRKQP</sequence>
<dbReference type="GeneTree" id="ENSGT00940000158857"/>
<feature type="compositionally biased region" description="Low complexity" evidence="1">
    <location>
        <begin position="234"/>
        <end position="261"/>
    </location>
</feature>
<feature type="region of interest" description="Disordered" evidence="1">
    <location>
        <begin position="593"/>
        <end position="693"/>
    </location>
</feature>
<accession>A0A8C4N2V5</accession>
<proteinExistence type="predicted"/>